<dbReference type="Proteomes" id="UP000054845">
    <property type="component" value="Unassembled WGS sequence"/>
</dbReference>
<reference evidence="2 3" key="1">
    <citation type="submission" date="2014-09" db="EMBL/GenBank/DDBJ databases">
        <authorList>
            <person name="Magalhaes I.L.F."/>
            <person name="Oliveira U."/>
            <person name="Santos F.R."/>
            <person name="Vidigal T.H.D.A."/>
            <person name="Brescovit A.D."/>
            <person name="Santos A.J."/>
        </authorList>
    </citation>
    <scope>NUCLEOTIDE SEQUENCE [LARGE SCALE GENOMIC DNA]</scope>
</reference>
<evidence type="ECO:0000313" key="3">
    <source>
        <dbReference type="Proteomes" id="UP000054845"/>
    </source>
</evidence>
<proteinExistence type="predicted"/>
<feature type="region of interest" description="Disordered" evidence="1">
    <location>
        <begin position="1"/>
        <end position="26"/>
    </location>
</feature>
<dbReference type="EMBL" id="CCYA01000264">
    <property type="protein sequence ID" value="CEH15491.1"/>
    <property type="molecule type" value="Genomic_DNA"/>
</dbReference>
<keyword evidence="3" id="KW-1185">Reference proteome</keyword>
<dbReference type="AlphaFoldDB" id="A0A0P1BGY1"/>
<protein>
    <submittedName>
        <fullName evidence="2">Uncharacterized protein</fullName>
    </submittedName>
</protein>
<name>A0A0P1BGY1_9BASI</name>
<sequence length="65" mass="7138">MSREPGTGSAGRPGRTDARTRPVEGEDLVNDVDDYLSLGRPVNEFLSNGKCGWMSMSRPTNLNLR</sequence>
<organism evidence="2 3">
    <name type="scientific">Ceraceosorus bombacis</name>
    <dbReference type="NCBI Taxonomy" id="401625"/>
    <lineage>
        <taxon>Eukaryota</taxon>
        <taxon>Fungi</taxon>
        <taxon>Dikarya</taxon>
        <taxon>Basidiomycota</taxon>
        <taxon>Ustilaginomycotina</taxon>
        <taxon>Exobasidiomycetes</taxon>
        <taxon>Ceraceosorales</taxon>
        <taxon>Ceraceosoraceae</taxon>
        <taxon>Ceraceosorus</taxon>
    </lineage>
</organism>
<evidence type="ECO:0000313" key="2">
    <source>
        <dbReference type="EMBL" id="CEH15491.1"/>
    </source>
</evidence>
<evidence type="ECO:0000256" key="1">
    <source>
        <dbReference type="SAM" id="MobiDB-lite"/>
    </source>
</evidence>
<accession>A0A0P1BGY1</accession>
<feature type="compositionally biased region" description="Basic and acidic residues" evidence="1">
    <location>
        <begin position="14"/>
        <end position="24"/>
    </location>
</feature>